<accession>A0A0E9Q9Q9</accession>
<proteinExistence type="predicted"/>
<dbReference type="AlphaFoldDB" id="A0A0E9Q9Q9"/>
<sequence>MTLICSEGWYFTSNRKESPELLQTPLLKRLPLNTGKQNVIFTLH</sequence>
<protein>
    <submittedName>
        <fullName evidence="1">Uncharacterized protein</fullName>
    </submittedName>
</protein>
<evidence type="ECO:0000313" key="1">
    <source>
        <dbReference type="EMBL" id="JAH12833.1"/>
    </source>
</evidence>
<name>A0A0E9Q9Q9_ANGAN</name>
<reference evidence="1" key="1">
    <citation type="submission" date="2014-11" db="EMBL/GenBank/DDBJ databases">
        <authorList>
            <person name="Amaro Gonzalez C."/>
        </authorList>
    </citation>
    <scope>NUCLEOTIDE SEQUENCE</scope>
</reference>
<reference evidence="1" key="2">
    <citation type="journal article" date="2015" name="Fish Shellfish Immunol.">
        <title>Early steps in the European eel (Anguilla anguilla)-Vibrio vulnificus interaction in the gills: Role of the RtxA13 toxin.</title>
        <authorList>
            <person name="Callol A."/>
            <person name="Pajuelo D."/>
            <person name="Ebbesson L."/>
            <person name="Teles M."/>
            <person name="MacKenzie S."/>
            <person name="Amaro C."/>
        </authorList>
    </citation>
    <scope>NUCLEOTIDE SEQUENCE</scope>
</reference>
<organism evidence="1">
    <name type="scientific">Anguilla anguilla</name>
    <name type="common">European freshwater eel</name>
    <name type="synonym">Muraena anguilla</name>
    <dbReference type="NCBI Taxonomy" id="7936"/>
    <lineage>
        <taxon>Eukaryota</taxon>
        <taxon>Metazoa</taxon>
        <taxon>Chordata</taxon>
        <taxon>Craniata</taxon>
        <taxon>Vertebrata</taxon>
        <taxon>Euteleostomi</taxon>
        <taxon>Actinopterygii</taxon>
        <taxon>Neopterygii</taxon>
        <taxon>Teleostei</taxon>
        <taxon>Anguilliformes</taxon>
        <taxon>Anguillidae</taxon>
        <taxon>Anguilla</taxon>
    </lineage>
</organism>
<dbReference type="EMBL" id="GBXM01095744">
    <property type="protein sequence ID" value="JAH12833.1"/>
    <property type="molecule type" value="Transcribed_RNA"/>
</dbReference>